<evidence type="ECO:0000256" key="2">
    <source>
        <dbReference type="PIRNR" id="PIRNR006241"/>
    </source>
</evidence>
<evidence type="ECO:0000313" key="5">
    <source>
        <dbReference type="Proteomes" id="UP001500279"/>
    </source>
</evidence>
<dbReference type="PANTHER" id="PTHR43489">
    <property type="entry name" value="ISOMERASE"/>
    <property type="match status" value="1"/>
</dbReference>
<dbReference type="Pfam" id="PF01261">
    <property type="entry name" value="AP_endonuc_2"/>
    <property type="match status" value="1"/>
</dbReference>
<feature type="domain" description="Xylose isomerase-like TIM barrel" evidence="3">
    <location>
        <begin position="21"/>
        <end position="256"/>
    </location>
</feature>
<comment type="caution">
    <text evidence="4">The sequence shown here is derived from an EMBL/GenBank/DDBJ whole genome shotgun (WGS) entry which is preliminary data.</text>
</comment>
<dbReference type="InterPro" id="IPR036237">
    <property type="entry name" value="Xyl_isomerase-like_sf"/>
</dbReference>
<dbReference type="Gene3D" id="3.20.20.150">
    <property type="entry name" value="Divalent-metal-dependent TIM barrel enzymes"/>
    <property type="match status" value="1"/>
</dbReference>
<dbReference type="EMBL" id="BAAAEW010000044">
    <property type="protein sequence ID" value="GAA0766748.1"/>
    <property type="molecule type" value="Genomic_DNA"/>
</dbReference>
<dbReference type="Proteomes" id="UP001500279">
    <property type="component" value="Unassembled WGS sequence"/>
</dbReference>
<dbReference type="InterPro" id="IPR017643">
    <property type="entry name" value="Hydroxypyruvate_isomerase"/>
</dbReference>
<reference evidence="4 5" key="1">
    <citation type="journal article" date="2019" name="Int. J. Syst. Evol. Microbiol.">
        <title>The Global Catalogue of Microorganisms (GCM) 10K type strain sequencing project: providing services to taxonomists for standard genome sequencing and annotation.</title>
        <authorList>
            <consortium name="The Broad Institute Genomics Platform"/>
            <consortium name="The Broad Institute Genome Sequencing Center for Infectious Disease"/>
            <person name="Wu L."/>
            <person name="Ma J."/>
        </authorList>
    </citation>
    <scope>NUCLEOTIDE SEQUENCE [LARGE SCALE GENOMIC DNA]</scope>
    <source>
        <strain evidence="4 5">JCM 15503</strain>
    </source>
</reference>
<evidence type="ECO:0000259" key="3">
    <source>
        <dbReference type="Pfam" id="PF01261"/>
    </source>
</evidence>
<dbReference type="InterPro" id="IPR013022">
    <property type="entry name" value="Xyl_isomerase-like_TIM-brl"/>
</dbReference>
<dbReference type="NCBIfam" id="TIGR03234">
    <property type="entry name" value="OH-pyruv-isom"/>
    <property type="match status" value="1"/>
</dbReference>
<comment type="similarity">
    <text evidence="2">Belongs to the hyi family.</text>
</comment>
<keyword evidence="5" id="KW-1185">Reference proteome</keyword>
<dbReference type="SUPFAM" id="SSF51658">
    <property type="entry name" value="Xylose isomerase-like"/>
    <property type="match status" value="1"/>
</dbReference>
<sequence length="259" mass="28327">MPRFAANLSMLFTEVPLPQRFARAAAAGFRFVECQFPYDFPADALRAEMDAAGLQMVLHNLPAGDWAAGDRGIACDPTRVAEFRAGVPRALAYAKALDVPQLNLLAGLTPPGVPAAQVRATFLDNLRFAADALTEHGRTLLIEPLNTFDLPGFWLHSSHDAQALIEEAARPNVKIQFDLYHLQRMQGELAGTLQRQLPHIGHVQFADNPGRHEPGTGELNFGFLFDHLDRIGYTGFVGAEYLPLAGTEAGLGWLARFQA</sequence>
<proteinExistence type="inferred from homology"/>
<dbReference type="InterPro" id="IPR026040">
    <property type="entry name" value="HyI-like"/>
</dbReference>
<name>A0ABN1KHR0_9BURK</name>
<dbReference type="InterPro" id="IPR053398">
    <property type="entry name" value="HPT_OtnI_isomerases"/>
</dbReference>
<organism evidence="4 5">
    <name type="scientific">Ideonella azotifigens</name>
    <dbReference type="NCBI Taxonomy" id="513160"/>
    <lineage>
        <taxon>Bacteria</taxon>
        <taxon>Pseudomonadati</taxon>
        <taxon>Pseudomonadota</taxon>
        <taxon>Betaproteobacteria</taxon>
        <taxon>Burkholderiales</taxon>
        <taxon>Sphaerotilaceae</taxon>
        <taxon>Ideonella</taxon>
    </lineage>
</organism>
<dbReference type="GO" id="GO:0016853">
    <property type="term" value="F:isomerase activity"/>
    <property type="evidence" value="ECO:0007669"/>
    <property type="project" value="UniProtKB-KW"/>
</dbReference>
<evidence type="ECO:0000256" key="1">
    <source>
        <dbReference type="ARBA" id="ARBA00023235"/>
    </source>
</evidence>
<protein>
    <submittedName>
        <fullName evidence="4">Hydroxypyruvate isomerase</fullName>
    </submittedName>
</protein>
<dbReference type="RefSeq" id="WP_231013224.1">
    <property type="nucleotide sequence ID" value="NZ_BAAAEW010000044.1"/>
</dbReference>
<keyword evidence="1 2" id="KW-0413">Isomerase</keyword>
<dbReference type="InterPro" id="IPR050417">
    <property type="entry name" value="Sugar_Epim/Isomerase"/>
</dbReference>
<evidence type="ECO:0000313" key="4">
    <source>
        <dbReference type="EMBL" id="GAA0766748.1"/>
    </source>
</evidence>
<dbReference type="NCBIfam" id="NF043033">
    <property type="entry name" value="OxoTetrIsom"/>
    <property type="match status" value="1"/>
</dbReference>
<gene>
    <name evidence="4" type="primary">hyi</name>
    <name evidence="4" type="ORF">GCM10009107_55100</name>
</gene>
<dbReference type="PIRSF" id="PIRSF006241">
    <property type="entry name" value="HyI"/>
    <property type="match status" value="1"/>
</dbReference>
<dbReference type="PANTHER" id="PTHR43489:SF6">
    <property type="entry name" value="HYDROXYPYRUVATE ISOMERASE-RELATED"/>
    <property type="match status" value="1"/>
</dbReference>
<accession>A0ABN1KHR0</accession>